<dbReference type="PANTHER" id="PTHR23235:SF120">
    <property type="entry name" value="KRUPPEL-LIKE FACTOR 15"/>
    <property type="match status" value="1"/>
</dbReference>
<dbReference type="InterPro" id="IPR013087">
    <property type="entry name" value="Znf_C2H2_type"/>
</dbReference>
<keyword evidence="2 4" id="KW-0863">Zinc-finger</keyword>
<evidence type="ECO:0000256" key="3">
    <source>
        <dbReference type="ARBA" id="ARBA00022833"/>
    </source>
</evidence>
<name>A0ABQ8Q5E2_9AGAR</name>
<feature type="region of interest" description="Disordered" evidence="5">
    <location>
        <begin position="41"/>
        <end position="61"/>
    </location>
</feature>
<dbReference type="Pfam" id="PF00096">
    <property type="entry name" value="zf-C2H2"/>
    <property type="match status" value="1"/>
</dbReference>
<keyword evidence="8" id="KW-1185">Reference proteome</keyword>
<dbReference type="PROSITE" id="PS00028">
    <property type="entry name" value="ZINC_FINGER_C2H2_1"/>
    <property type="match status" value="1"/>
</dbReference>
<gene>
    <name evidence="7" type="ORF">F5050DRAFT_1779806</name>
</gene>
<keyword evidence="1" id="KW-0479">Metal-binding</keyword>
<evidence type="ECO:0000256" key="5">
    <source>
        <dbReference type="SAM" id="MobiDB-lite"/>
    </source>
</evidence>
<organism evidence="7 8">
    <name type="scientific">Lentinula boryana</name>
    <dbReference type="NCBI Taxonomy" id="40481"/>
    <lineage>
        <taxon>Eukaryota</taxon>
        <taxon>Fungi</taxon>
        <taxon>Dikarya</taxon>
        <taxon>Basidiomycota</taxon>
        <taxon>Agaricomycotina</taxon>
        <taxon>Agaricomycetes</taxon>
        <taxon>Agaricomycetidae</taxon>
        <taxon>Agaricales</taxon>
        <taxon>Marasmiineae</taxon>
        <taxon>Omphalotaceae</taxon>
        <taxon>Lentinula</taxon>
    </lineage>
</organism>
<reference evidence="7" key="1">
    <citation type="submission" date="2022-08" db="EMBL/GenBank/DDBJ databases">
        <authorList>
            <consortium name="DOE Joint Genome Institute"/>
            <person name="Min B."/>
            <person name="Riley R."/>
            <person name="Sierra-Patev S."/>
            <person name="Naranjo-Ortiz M."/>
            <person name="Looney B."/>
            <person name="Konkel Z."/>
            <person name="Slot J.C."/>
            <person name="Sakamoto Y."/>
            <person name="Steenwyk J.L."/>
            <person name="Rokas A."/>
            <person name="Carro J."/>
            <person name="Camarero S."/>
            <person name="Ferreira P."/>
            <person name="Molpeceres G."/>
            <person name="Ruiz-Duenas F.J."/>
            <person name="Serrano A."/>
            <person name="Henrissat B."/>
            <person name="Drula E."/>
            <person name="Hughes K.W."/>
            <person name="Mata J.L."/>
            <person name="Ishikawa N.K."/>
            <person name="Vargas-Isla R."/>
            <person name="Ushijima S."/>
            <person name="Smith C.A."/>
            <person name="Ahrendt S."/>
            <person name="Andreopoulos W."/>
            <person name="He G."/>
            <person name="Labutti K."/>
            <person name="Lipzen A."/>
            <person name="Ng V."/>
            <person name="Sandor L."/>
            <person name="Barry K."/>
            <person name="Martinez A.T."/>
            <person name="Xiao Y."/>
            <person name="Gibbons J.G."/>
            <person name="Terashima K."/>
            <person name="Hibbett D.S."/>
            <person name="Grigoriev I.V."/>
        </authorList>
    </citation>
    <scope>NUCLEOTIDE SEQUENCE</scope>
    <source>
        <strain evidence="7">TFB10827</strain>
    </source>
</reference>
<accession>A0ABQ8Q5E2</accession>
<evidence type="ECO:0000259" key="6">
    <source>
        <dbReference type="PROSITE" id="PS50157"/>
    </source>
</evidence>
<dbReference type="EMBL" id="MU790746">
    <property type="protein sequence ID" value="KAJ3993719.1"/>
    <property type="molecule type" value="Genomic_DNA"/>
</dbReference>
<dbReference type="Gene3D" id="3.30.160.60">
    <property type="entry name" value="Classic Zinc Finger"/>
    <property type="match status" value="2"/>
</dbReference>
<dbReference type="SMART" id="SM00355">
    <property type="entry name" value="ZnF_C2H2"/>
    <property type="match status" value="2"/>
</dbReference>
<evidence type="ECO:0000313" key="8">
    <source>
        <dbReference type="Proteomes" id="UP001163828"/>
    </source>
</evidence>
<feature type="compositionally biased region" description="Polar residues" evidence="5">
    <location>
        <begin position="120"/>
        <end position="132"/>
    </location>
</feature>
<evidence type="ECO:0000256" key="4">
    <source>
        <dbReference type="PROSITE-ProRule" id="PRU00042"/>
    </source>
</evidence>
<feature type="domain" description="C2H2-type" evidence="6">
    <location>
        <begin position="191"/>
        <end position="220"/>
    </location>
</feature>
<feature type="region of interest" description="Disordered" evidence="5">
    <location>
        <begin position="120"/>
        <end position="151"/>
    </location>
</feature>
<feature type="compositionally biased region" description="Basic residues" evidence="5">
    <location>
        <begin position="138"/>
        <end position="151"/>
    </location>
</feature>
<dbReference type="PROSITE" id="PS50157">
    <property type="entry name" value="ZINC_FINGER_C2H2_2"/>
    <property type="match status" value="2"/>
</dbReference>
<protein>
    <recommendedName>
        <fullName evidence="6">C2H2-type domain-containing protein</fullName>
    </recommendedName>
</protein>
<evidence type="ECO:0000256" key="1">
    <source>
        <dbReference type="ARBA" id="ARBA00022723"/>
    </source>
</evidence>
<comment type="caution">
    <text evidence="7">The sequence shown here is derived from an EMBL/GenBank/DDBJ whole genome shotgun (WGS) entry which is preliminary data.</text>
</comment>
<dbReference type="PANTHER" id="PTHR23235">
    <property type="entry name" value="KRUEPPEL-LIKE TRANSCRIPTION FACTOR"/>
    <property type="match status" value="1"/>
</dbReference>
<evidence type="ECO:0000256" key="2">
    <source>
        <dbReference type="ARBA" id="ARBA00022771"/>
    </source>
</evidence>
<dbReference type="Proteomes" id="UP001163828">
    <property type="component" value="Unassembled WGS sequence"/>
</dbReference>
<evidence type="ECO:0000313" key="7">
    <source>
        <dbReference type="EMBL" id="KAJ3993719.1"/>
    </source>
</evidence>
<dbReference type="InterPro" id="IPR036236">
    <property type="entry name" value="Znf_C2H2_sf"/>
</dbReference>
<sequence length="220" mass="25241">MLQGFRRVVLLCHFFSYQHHPGIPILRLRARYTTGPDTVRDNERWPIGSGRGQSLPDSSFYAVGRSRSSSVTSEEYHSHSERGRGCSVSFEHIDPRFLSSPPSTTQSNLTKYSSDNGSIVSVSPHECSSNPHEPNRSQHTHVATRKMRIASERRRKKDARFFCEVPGCHGSFTAKHNLINHTNSHKGVRKFKCNFCEKRFITNAVLKRHIRVCRMRFSKE</sequence>
<dbReference type="SUPFAM" id="SSF57667">
    <property type="entry name" value="beta-beta-alpha zinc fingers"/>
    <property type="match status" value="1"/>
</dbReference>
<proteinExistence type="predicted"/>
<feature type="domain" description="C2H2-type" evidence="6">
    <location>
        <begin position="161"/>
        <end position="190"/>
    </location>
</feature>
<keyword evidence="3" id="KW-0862">Zinc</keyword>